<proteinExistence type="predicted"/>
<evidence type="ECO:0000313" key="2">
    <source>
        <dbReference type="Proteomes" id="UP000652761"/>
    </source>
</evidence>
<sequence length="623" mass="67106">MLPSPVCACVWFVGDPEIEDPVGLPPYWWRDCTVHCDISRGVAPVGHDLIAAHLAVAIRRLPPFPGTPILRIPLREVWDAEGFGVLSWHRLDNPLSHCLSLCWFRRHVVVSGIRLQLGQAVVPVFLVVPASMFSRFRGPVLGCQPVMAPACVASRPGGVSGVRGGSAYGPSTLCAEHCFRFVPDSVGFYGSRFLLLWPVRNWLQLLLCRMRGECGRSSCSCRSGAVGTGLAGSGLPCVEDACESVQAEVHRLVALCSGGRFRELFVVVLNGALVVLVEVLPGPACVASAVLLTAVSFLMRALADGGLVSADSVWRAVLLMEASVSHCGFASCVWKRLMRVSFLFFSSVARGGGAPLWCCVAGVRIVVTFRWIVIEVVLLALTHQGVAVVFTPYVAESVLHRVPFGGTRVVSSRWCRCAFYGESFLLAVVLLWPLVHLGSPIGGTLGSSRGQCPSFPPRLRSVCDFGTLLRSSSLEVDVLSWTSAVSEFLTGVSCVAVDNCILCRVLLATERVADWLVLTARSAGGFNHVVFSWRSLLFGLVFASLGTYGVVVPPSRSGCQGLKAQAIYPFPLSLHFFPFPSSPAVGRLPSDDQSMVASAGSWWRLRGPSDVVTHAWSEEEVAN</sequence>
<accession>A0A843VDV4</accession>
<comment type="caution">
    <text evidence="1">The sequence shown here is derived from an EMBL/GenBank/DDBJ whole genome shotgun (WGS) entry which is preliminary data.</text>
</comment>
<protein>
    <submittedName>
        <fullName evidence="1">Uncharacterized protein</fullName>
    </submittedName>
</protein>
<reference evidence="1" key="1">
    <citation type="submission" date="2017-07" db="EMBL/GenBank/DDBJ databases">
        <title>Taro Niue Genome Assembly and Annotation.</title>
        <authorList>
            <person name="Atibalentja N."/>
            <person name="Keating K."/>
            <person name="Fields C.J."/>
        </authorList>
    </citation>
    <scope>NUCLEOTIDE SEQUENCE</scope>
    <source>
        <strain evidence="1">Niue_2</strain>
        <tissue evidence="1">Leaf</tissue>
    </source>
</reference>
<dbReference type="AlphaFoldDB" id="A0A843VDV4"/>
<evidence type="ECO:0000313" key="1">
    <source>
        <dbReference type="EMBL" id="MQL94751.1"/>
    </source>
</evidence>
<gene>
    <name evidence="1" type="ORF">Taro_027406</name>
</gene>
<keyword evidence="2" id="KW-1185">Reference proteome</keyword>
<name>A0A843VDV4_COLES</name>
<organism evidence="1 2">
    <name type="scientific">Colocasia esculenta</name>
    <name type="common">Wild taro</name>
    <name type="synonym">Arum esculentum</name>
    <dbReference type="NCBI Taxonomy" id="4460"/>
    <lineage>
        <taxon>Eukaryota</taxon>
        <taxon>Viridiplantae</taxon>
        <taxon>Streptophyta</taxon>
        <taxon>Embryophyta</taxon>
        <taxon>Tracheophyta</taxon>
        <taxon>Spermatophyta</taxon>
        <taxon>Magnoliopsida</taxon>
        <taxon>Liliopsida</taxon>
        <taxon>Araceae</taxon>
        <taxon>Aroideae</taxon>
        <taxon>Colocasieae</taxon>
        <taxon>Colocasia</taxon>
    </lineage>
</organism>
<dbReference type="EMBL" id="NMUH01001712">
    <property type="protein sequence ID" value="MQL94751.1"/>
    <property type="molecule type" value="Genomic_DNA"/>
</dbReference>
<dbReference type="Proteomes" id="UP000652761">
    <property type="component" value="Unassembled WGS sequence"/>
</dbReference>